<feature type="domain" description="Aminotransferase-like plant mobile" evidence="2">
    <location>
        <begin position="1"/>
        <end position="332"/>
    </location>
</feature>
<feature type="compositionally biased region" description="Acidic residues" evidence="1">
    <location>
        <begin position="562"/>
        <end position="574"/>
    </location>
</feature>
<dbReference type="InterPro" id="IPR019557">
    <property type="entry name" value="AminoTfrase-like_pln_mobile"/>
</dbReference>
<dbReference type="InterPro" id="IPR044824">
    <property type="entry name" value="MAIN-like"/>
</dbReference>
<comment type="caution">
    <text evidence="3">The sequence shown here is derived from an EMBL/GenBank/DDBJ whole genome shotgun (WGS) entry which is preliminary data.</text>
</comment>
<dbReference type="AlphaFoldDB" id="A0A445C532"/>
<reference evidence="3 4" key="1">
    <citation type="submission" date="2019-01" db="EMBL/GenBank/DDBJ databases">
        <title>Sequencing of cultivated peanut Arachis hypogaea provides insights into genome evolution and oil improvement.</title>
        <authorList>
            <person name="Chen X."/>
        </authorList>
    </citation>
    <scope>NUCLEOTIDE SEQUENCE [LARGE SCALE GENOMIC DNA]</scope>
    <source>
        <strain evidence="4">cv. Fuhuasheng</strain>
        <tissue evidence="3">Leaves</tissue>
    </source>
</reference>
<evidence type="ECO:0000313" key="3">
    <source>
        <dbReference type="EMBL" id="RYR46067.1"/>
    </source>
</evidence>
<feature type="compositionally biased region" description="Polar residues" evidence="1">
    <location>
        <begin position="475"/>
        <end position="491"/>
    </location>
</feature>
<evidence type="ECO:0000313" key="4">
    <source>
        <dbReference type="Proteomes" id="UP000289738"/>
    </source>
</evidence>
<sequence length="574" mass="65232">MPFGECTITLQDVAYQLGLPIDGAPVSGCLTEFENLMEHGRPAWVWFRVLFGELPPQSKVKQMTVCYTWFHERFQVLPADATDETVRVYARAYILMLLSSQLFADKNANRVHFRRLPYLASLDDLGRYSWGSATLAWLYRCLCRGTNRNVVNLAGPLQLLQSWIFWRFPTLRPTGFDRFGFPLTSRWAEFVPRNDAGAQRLVSARLALDRLRVHDFVWEPYSSVDVAAVIHPEILADEHRRLWTAVTSLIYFAAIEWHQVDRVLPQFGGVQHLPQPALNIDWLHAKDDRGGDRWFPTYYQEWHQFWENRLQSVIWVNRVLDPGPSAEYLEWWCHVAHRFLSPNVAFQDPRPIVLTEEARTRTTNREWREFADRLEEDLPGAEPGDAVDYRVPRRRGRRPPARPNRRGARDRGPSEQGDGTHHVPGEEVVGSASAVDQPTFNVGTSSQLFGNVTPHAFAEFTTTAVGMDIDDPVTESETQMPEEQAQFADQQPRSDDVQAQLAVDLNEPAVSPSDPWFALGGTPASAFSVVPTQPSVPAADHRPRRVRRPPLCGTGGHMLGQFDDDDSDTIEDSD</sequence>
<dbReference type="PANTHER" id="PTHR46033">
    <property type="entry name" value="PROTEIN MAIN-LIKE 2"/>
    <property type="match status" value="1"/>
</dbReference>
<feature type="compositionally biased region" description="Basic and acidic residues" evidence="1">
    <location>
        <begin position="407"/>
        <end position="425"/>
    </location>
</feature>
<dbReference type="Pfam" id="PF10536">
    <property type="entry name" value="PMD"/>
    <property type="match status" value="1"/>
</dbReference>
<dbReference type="EMBL" id="SDMP01000007">
    <property type="protein sequence ID" value="RYR46067.1"/>
    <property type="molecule type" value="Genomic_DNA"/>
</dbReference>
<feature type="region of interest" description="Disordered" evidence="1">
    <location>
        <begin position="475"/>
        <end position="497"/>
    </location>
</feature>
<feature type="region of interest" description="Disordered" evidence="1">
    <location>
        <begin position="530"/>
        <end position="574"/>
    </location>
</feature>
<evidence type="ECO:0000259" key="2">
    <source>
        <dbReference type="Pfam" id="PF10536"/>
    </source>
</evidence>
<accession>A0A445C532</accession>
<proteinExistence type="predicted"/>
<evidence type="ECO:0000256" key="1">
    <source>
        <dbReference type="SAM" id="MobiDB-lite"/>
    </source>
</evidence>
<feature type="compositionally biased region" description="Basic residues" evidence="1">
    <location>
        <begin position="392"/>
        <end position="406"/>
    </location>
</feature>
<dbReference type="PANTHER" id="PTHR46033:SF8">
    <property type="entry name" value="PROTEIN MAINTENANCE OF MERISTEMS-LIKE"/>
    <property type="match status" value="1"/>
</dbReference>
<dbReference type="GO" id="GO:0010073">
    <property type="term" value="P:meristem maintenance"/>
    <property type="evidence" value="ECO:0007669"/>
    <property type="project" value="InterPro"/>
</dbReference>
<keyword evidence="4" id="KW-1185">Reference proteome</keyword>
<protein>
    <recommendedName>
        <fullName evidence="2">Aminotransferase-like plant mobile domain-containing protein</fullName>
    </recommendedName>
</protein>
<gene>
    <name evidence="3" type="ORF">Ahy_A07g031824</name>
</gene>
<organism evidence="3 4">
    <name type="scientific">Arachis hypogaea</name>
    <name type="common">Peanut</name>
    <dbReference type="NCBI Taxonomy" id="3818"/>
    <lineage>
        <taxon>Eukaryota</taxon>
        <taxon>Viridiplantae</taxon>
        <taxon>Streptophyta</taxon>
        <taxon>Embryophyta</taxon>
        <taxon>Tracheophyta</taxon>
        <taxon>Spermatophyta</taxon>
        <taxon>Magnoliopsida</taxon>
        <taxon>eudicotyledons</taxon>
        <taxon>Gunneridae</taxon>
        <taxon>Pentapetalae</taxon>
        <taxon>rosids</taxon>
        <taxon>fabids</taxon>
        <taxon>Fabales</taxon>
        <taxon>Fabaceae</taxon>
        <taxon>Papilionoideae</taxon>
        <taxon>50 kb inversion clade</taxon>
        <taxon>dalbergioids sensu lato</taxon>
        <taxon>Dalbergieae</taxon>
        <taxon>Pterocarpus clade</taxon>
        <taxon>Arachis</taxon>
    </lineage>
</organism>
<name>A0A445C532_ARAHY</name>
<dbReference type="Proteomes" id="UP000289738">
    <property type="component" value="Chromosome A07"/>
</dbReference>
<feature type="region of interest" description="Disordered" evidence="1">
    <location>
        <begin position="374"/>
        <end position="426"/>
    </location>
</feature>